<sequence>MTVTWGQAVNGQMLPRFYETLGFNQRSQHIYLRVVNGAGTLGLRQSQPEGPWSDGGYSGSVTSGDHKLFDYWHETGSPTEMEIYANYYAGNEAIWQEKLHEYRRALNAEKLNLRQLLVSLYPLLDSLVDGDYSVTIRDMLPTTGDGSYFYDHPKSARVKDAASVNFPLYQGRSSMDTAFPLYLVPTQPKQLTDHNNADQNELNGLGIAIEFNGFNAYLIDGHHKAKAAFAKRQVFPCVVITPLGDQRLETLSFQQFDDLPTKFDYGYSIISDNYFLDYPTTEDIMMTYDYFNSVRGLSLDAQTKQLRTTLVHGQTQEAMLRLIQGLFYSRNVCDYLKFDQLLRTDYPFEPLYRRYYGLLVNWLDKPGVQDSLMQFLVDDFSADEGLTQFVAQQLVDHGTF</sequence>
<evidence type="ECO:0000313" key="2">
    <source>
        <dbReference type="Proteomes" id="UP000289996"/>
    </source>
</evidence>
<dbReference type="RefSeq" id="WP_130851152.1">
    <property type="nucleotide sequence ID" value="NZ_UYIG01000001.1"/>
</dbReference>
<evidence type="ECO:0000313" key="1">
    <source>
        <dbReference type="EMBL" id="VDG26741.1"/>
    </source>
</evidence>
<protein>
    <submittedName>
        <fullName evidence="1">Uncharacterized protein</fullName>
    </submittedName>
</protein>
<accession>A0A660DYW4</accession>
<keyword evidence="2" id="KW-1185">Reference proteome</keyword>
<proteinExistence type="predicted"/>
<dbReference type="OrthoDB" id="2200480at2"/>
<dbReference type="Proteomes" id="UP000289996">
    <property type="component" value="Unassembled WGS sequence"/>
</dbReference>
<dbReference type="EMBL" id="UYIG01000001">
    <property type="protein sequence ID" value="VDG26741.1"/>
    <property type="molecule type" value="Genomic_DNA"/>
</dbReference>
<organism evidence="1 2">
    <name type="scientific">Lactiplantibacillus mudanjiangensis</name>
    <dbReference type="NCBI Taxonomy" id="1296538"/>
    <lineage>
        <taxon>Bacteria</taxon>
        <taxon>Bacillati</taxon>
        <taxon>Bacillota</taxon>
        <taxon>Bacilli</taxon>
        <taxon>Lactobacillales</taxon>
        <taxon>Lactobacillaceae</taxon>
        <taxon>Lactiplantibacillus</taxon>
    </lineage>
</organism>
<dbReference type="AlphaFoldDB" id="A0A660DYW4"/>
<name>A0A660DYW4_9LACO</name>
<reference evidence="1 2" key="1">
    <citation type="submission" date="2018-11" db="EMBL/GenBank/DDBJ databases">
        <authorList>
            <person name="Wuyts S."/>
        </authorList>
    </citation>
    <scope>NUCLEOTIDE SEQUENCE [LARGE SCALE GENOMIC DNA]</scope>
    <source>
        <strain evidence="1">Lactobacillus mudanjiangensis AMBF249</strain>
    </source>
</reference>
<gene>
    <name evidence="1" type="ORF">MUDAN_MDHGFNIF_00145</name>
</gene>